<dbReference type="SUPFAM" id="SSF51735">
    <property type="entry name" value="NAD(P)-binding Rossmann-fold domains"/>
    <property type="match status" value="1"/>
</dbReference>
<evidence type="ECO:0000256" key="3">
    <source>
        <dbReference type="PIRSR" id="PIRSR000103-1"/>
    </source>
</evidence>
<dbReference type="InterPro" id="IPR029154">
    <property type="entry name" value="HIBADH-like_NADP-bd"/>
</dbReference>
<evidence type="ECO:0000256" key="2">
    <source>
        <dbReference type="ARBA" id="ARBA00023027"/>
    </source>
</evidence>
<dbReference type="GO" id="GO:0016491">
    <property type="term" value="F:oxidoreductase activity"/>
    <property type="evidence" value="ECO:0007669"/>
    <property type="project" value="UniProtKB-KW"/>
</dbReference>
<dbReference type="Pfam" id="PF03446">
    <property type="entry name" value="NAD_binding_2"/>
    <property type="match status" value="1"/>
</dbReference>
<dbReference type="InterPro" id="IPR015815">
    <property type="entry name" value="HIBADH-related"/>
</dbReference>
<dbReference type="Proteomes" id="UP000249819">
    <property type="component" value="Unassembled WGS sequence"/>
</dbReference>
<dbReference type="Pfam" id="PF14833">
    <property type="entry name" value="NAD_binding_11"/>
    <property type="match status" value="1"/>
</dbReference>
<feature type="active site" evidence="3">
    <location>
        <position position="167"/>
    </location>
</feature>
<proteinExistence type="predicted"/>
<dbReference type="InterPro" id="IPR036291">
    <property type="entry name" value="NAD(P)-bd_dom_sf"/>
</dbReference>
<keyword evidence="1" id="KW-0560">Oxidoreductase</keyword>
<dbReference type="RefSeq" id="WP_111592908.1">
    <property type="nucleotide sequence ID" value="NZ_QLMA01000004.1"/>
</dbReference>
<dbReference type="GO" id="GO:0050661">
    <property type="term" value="F:NADP binding"/>
    <property type="evidence" value="ECO:0007669"/>
    <property type="project" value="InterPro"/>
</dbReference>
<keyword evidence="2" id="KW-0520">NAD</keyword>
<dbReference type="InterPro" id="IPR051265">
    <property type="entry name" value="HIBADH-related_NP60_sf"/>
</dbReference>
<feature type="domain" description="6-phosphogluconate dehydrogenase NADP-binding" evidence="4">
    <location>
        <begin position="2"/>
        <end position="156"/>
    </location>
</feature>
<accession>A0A327W151</accession>
<dbReference type="Gene3D" id="1.10.1040.10">
    <property type="entry name" value="N-(1-d-carboxylethyl)-l-norvaline Dehydrogenase, domain 2"/>
    <property type="match status" value="1"/>
</dbReference>
<evidence type="ECO:0000259" key="5">
    <source>
        <dbReference type="Pfam" id="PF14833"/>
    </source>
</evidence>
<dbReference type="InterPro" id="IPR006115">
    <property type="entry name" value="6PGDH_NADP-bd"/>
</dbReference>
<evidence type="ECO:0000259" key="4">
    <source>
        <dbReference type="Pfam" id="PF03446"/>
    </source>
</evidence>
<dbReference type="InterPro" id="IPR013328">
    <property type="entry name" value="6PGD_dom2"/>
</dbReference>
<organism evidence="6 7">
    <name type="scientific">Chitinophaga dinghuensis</name>
    <dbReference type="NCBI Taxonomy" id="1539050"/>
    <lineage>
        <taxon>Bacteria</taxon>
        <taxon>Pseudomonadati</taxon>
        <taxon>Bacteroidota</taxon>
        <taxon>Chitinophagia</taxon>
        <taxon>Chitinophagales</taxon>
        <taxon>Chitinophagaceae</taxon>
        <taxon>Chitinophaga</taxon>
    </lineage>
</organism>
<gene>
    <name evidence="6" type="ORF">CLV59_104190</name>
</gene>
<dbReference type="PANTHER" id="PTHR43580:SF2">
    <property type="entry name" value="CYTOKINE-LIKE NUCLEAR FACTOR N-PAC"/>
    <property type="match status" value="1"/>
</dbReference>
<dbReference type="Gene3D" id="3.40.50.720">
    <property type="entry name" value="NAD(P)-binding Rossmann-like Domain"/>
    <property type="match status" value="1"/>
</dbReference>
<reference evidence="6 7" key="1">
    <citation type="submission" date="2018-06" db="EMBL/GenBank/DDBJ databases">
        <title>Genomic Encyclopedia of Archaeal and Bacterial Type Strains, Phase II (KMG-II): from individual species to whole genera.</title>
        <authorList>
            <person name="Goeker M."/>
        </authorList>
    </citation>
    <scope>NUCLEOTIDE SEQUENCE [LARGE SCALE GENOMIC DNA]</scope>
    <source>
        <strain evidence="6 7">DSM 29821</strain>
    </source>
</reference>
<evidence type="ECO:0000313" key="6">
    <source>
        <dbReference type="EMBL" id="RAJ81965.1"/>
    </source>
</evidence>
<evidence type="ECO:0000313" key="7">
    <source>
        <dbReference type="Proteomes" id="UP000249819"/>
    </source>
</evidence>
<dbReference type="EMBL" id="QLMA01000004">
    <property type="protein sequence ID" value="RAJ81965.1"/>
    <property type="molecule type" value="Genomic_DNA"/>
</dbReference>
<name>A0A327W151_9BACT</name>
<dbReference type="PIRSF" id="PIRSF000103">
    <property type="entry name" value="HIBADH"/>
    <property type="match status" value="1"/>
</dbReference>
<evidence type="ECO:0000256" key="1">
    <source>
        <dbReference type="ARBA" id="ARBA00023002"/>
    </source>
</evidence>
<dbReference type="AlphaFoldDB" id="A0A327W151"/>
<protein>
    <submittedName>
        <fullName evidence="6">3-hydroxyisobutyrate dehydrogenase</fullName>
    </submittedName>
</protein>
<dbReference type="InterPro" id="IPR008927">
    <property type="entry name" value="6-PGluconate_DH-like_C_sf"/>
</dbReference>
<dbReference type="SUPFAM" id="SSF48179">
    <property type="entry name" value="6-phosphogluconate dehydrogenase C-terminal domain-like"/>
    <property type="match status" value="1"/>
</dbReference>
<comment type="caution">
    <text evidence="6">The sequence shown here is derived from an EMBL/GenBank/DDBJ whole genome shotgun (WGS) entry which is preliminary data.</text>
</comment>
<sequence>MIAFLGMGLLGSNFVKALRKRNEAVQVWNRTASRAKALEADGAVAFENVADAVRGAERVHIVVKDDAAVDEVLAAALPGLQPGAIIIDHTTTSKEGAIARTAAWKEKGFTYMHVPVFMGPANALDSTGYMLTSGDQALIQKMQPVLAAMTGKVLNLGSEVGRGAALKLIGNLFLVTFTAGLVDTFALAKSMDVPVEAISDLFKEWSPANALPLRIQRMTAGDYSKPSWELNMARKDTQLFMNEADKAGVSLSIIPAIAALMDQWIEKGHGNEDWTVIGSANVK</sequence>
<dbReference type="OrthoDB" id="9777604at2"/>
<keyword evidence="7" id="KW-1185">Reference proteome</keyword>
<dbReference type="GO" id="GO:0051287">
    <property type="term" value="F:NAD binding"/>
    <property type="evidence" value="ECO:0007669"/>
    <property type="project" value="InterPro"/>
</dbReference>
<dbReference type="PANTHER" id="PTHR43580">
    <property type="entry name" value="OXIDOREDUCTASE GLYR1-RELATED"/>
    <property type="match status" value="1"/>
</dbReference>
<feature type="domain" description="3-hydroxyisobutyrate dehydrogenase-like NAD-binding" evidence="5">
    <location>
        <begin position="161"/>
        <end position="275"/>
    </location>
</feature>